<accession>A0AAW0B122</accession>
<name>A0AAW0B122_9AGAR</name>
<dbReference type="EMBL" id="JAYKXP010000221">
    <property type="protein sequence ID" value="KAK7018749.1"/>
    <property type="molecule type" value="Genomic_DNA"/>
</dbReference>
<dbReference type="Gene3D" id="3.40.390.10">
    <property type="entry name" value="Collagenase (Catalytic Domain)"/>
    <property type="match status" value="1"/>
</dbReference>
<dbReference type="Proteomes" id="UP001383192">
    <property type="component" value="Unassembled WGS sequence"/>
</dbReference>
<protein>
    <recommendedName>
        <fullName evidence="3">Peptidase metallopeptidase domain-containing protein</fullName>
    </recommendedName>
</protein>
<sequence length="440" mass="47397">MTSITTVCGPLPELVSLKVSSKIVSGQTAYTVVEESKLWPNNSVITIAFLDGNPAQHAAVKGAFKQYSLYANINFQFVDDDARAAHIRVTFAAPEAWSAIGKDALGISATPTMSLGFINKDLPTRADRSMLLHQVGHALGLGHEWDGENIQLIRPGNNKAINQHFERFGGKSVSNFLRIDKDSVMNYSLPPGMATGAIVTIADVVELSDADKAWLTINYPGRIGVSGGEKWTTLRALDTLSVPLGVGAQILSSKGEADQRARYADHVSSIWEPTTRDLDLTQILSSRGLNVAQLTGSDNGALVKDPKIQEDIDETQVLAAIVLHPRFHETVTKLVENDLTQMGVNLNQYPIQDPALGMAVDVQQGIFALLLPALLPVITDLAGKAIGGLMSNGIQPNAGTAYYPGKPLPAEVQQGIFDVFTKVIKNPIFTNVIKTIVKEL</sequence>
<evidence type="ECO:0008006" key="3">
    <source>
        <dbReference type="Google" id="ProtNLM"/>
    </source>
</evidence>
<comment type="caution">
    <text evidence="1">The sequence shown here is derived from an EMBL/GenBank/DDBJ whole genome shotgun (WGS) entry which is preliminary data.</text>
</comment>
<dbReference type="InterPro" id="IPR024079">
    <property type="entry name" value="MetalloPept_cat_dom_sf"/>
</dbReference>
<gene>
    <name evidence="1" type="ORF">VNI00_018274</name>
</gene>
<organism evidence="1 2">
    <name type="scientific">Paramarasmius palmivorus</name>
    <dbReference type="NCBI Taxonomy" id="297713"/>
    <lineage>
        <taxon>Eukaryota</taxon>
        <taxon>Fungi</taxon>
        <taxon>Dikarya</taxon>
        <taxon>Basidiomycota</taxon>
        <taxon>Agaricomycotina</taxon>
        <taxon>Agaricomycetes</taxon>
        <taxon>Agaricomycetidae</taxon>
        <taxon>Agaricales</taxon>
        <taxon>Marasmiineae</taxon>
        <taxon>Marasmiaceae</taxon>
        <taxon>Paramarasmius</taxon>
    </lineage>
</organism>
<evidence type="ECO:0000313" key="1">
    <source>
        <dbReference type="EMBL" id="KAK7018749.1"/>
    </source>
</evidence>
<dbReference type="SUPFAM" id="SSF55486">
    <property type="entry name" value="Metalloproteases ('zincins'), catalytic domain"/>
    <property type="match status" value="1"/>
</dbReference>
<evidence type="ECO:0000313" key="2">
    <source>
        <dbReference type="Proteomes" id="UP001383192"/>
    </source>
</evidence>
<keyword evidence="2" id="KW-1185">Reference proteome</keyword>
<dbReference type="AlphaFoldDB" id="A0AAW0B122"/>
<proteinExistence type="predicted"/>
<dbReference type="GO" id="GO:0008237">
    <property type="term" value="F:metallopeptidase activity"/>
    <property type="evidence" value="ECO:0007669"/>
    <property type="project" value="InterPro"/>
</dbReference>
<reference evidence="1 2" key="1">
    <citation type="submission" date="2024-01" db="EMBL/GenBank/DDBJ databases">
        <title>A draft genome for a cacao thread blight-causing isolate of Paramarasmius palmivorus.</title>
        <authorList>
            <person name="Baruah I.K."/>
            <person name="Bukari Y."/>
            <person name="Amoako-Attah I."/>
            <person name="Meinhardt L.W."/>
            <person name="Bailey B.A."/>
            <person name="Cohen S.P."/>
        </authorList>
    </citation>
    <scope>NUCLEOTIDE SEQUENCE [LARGE SCALE GENOMIC DNA]</scope>
    <source>
        <strain evidence="1 2">GH-12</strain>
    </source>
</reference>